<dbReference type="EMBL" id="JAUSUD010000001">
    <property type="protein sequence ID" value="MDQ0229032.1"/>
    <property type="molecule type" value="Genomic_DNA"/>
</dbReference>
<proteinExistence type="predicted"/>
<dbReference type="Proteomes" id="UP001234495">
    <property type="component" value="Unassembled WGS sequence"/>
</dbReference>
<accession>A0ABT9Z9W2</accession>
<protein>
    <recommendedName>
        <fullName evidence="3">DUF4275 family protein</fullName>
    </recommendedName>
</protein>
<evidence type="ECO:0000313" key="2">
    <source>
        <dbReference type="Proteomes" id="UP001234495"/>
    </source>
</evidence>
<sequence>MKMNLVTKLQKKGIIVTEYESRGEEFRNRWIDTFFDFNYERRPFLWELFIGIEKGLQEGKAANEAFNKGNKQYCYIFFQLSNDVFKVEDGSELKAVDLFHEIGDYSDVYVVDKGFNWTYIVPHERDYGPYFYRK</sequence>
<gene>
    <name evidence="1" type="ORF">J2S19_000282</name>
</gene>
<dbReference type="InterPro" id="IPR025454">
    <property type="entry name" value="DUF4275"/>
</dbReference>
<dbReference type="Pfam" id="PF14101">
    <property type="entry name" value="DUF4275"/>
    <property type="match status" value="1"/>
</dbReference>
<organism evidence="1 2">
    <name type="scientific">Metabacillus malikii</name>
    <dbReference type="NCBI Taxonomy" id="1504265"/>
    <lineage>
        <taxon>Bacteria</taxon>
        <taxon>Bacillati</taxon>
        <taxon>Bacillota</taxon>
        <taxon>Bacilli</taxon>
        <taxon>Bacillales</taxon>
        <taxon>Bacillaceae</taxon>
        <taxon>Metabacillus</taxon>
    </lineage>
</organism>
<reference evidence="1 2" key="1">
    <citation type="submission" date="2023-07" db="EMBL/GenBank/DDBJ databases">
        <title>Genomic Encyclopedia of Type Strains, Phase IV (KMG-IV): sequencing the most valuable type-strain genomes for metagenomic binning, comparative biology and taxonomic classification.</title>
        <authorList>
            <person name="Goeker M."/>
        </authorList>
    </citation>
    <scope>NUCLEOTIDE SEQUENCE [LARGE SCALE GENOMIC DNA]</scope>
    <source>
        <strain evidence="1 2">DSM 29005</strain>
    </source>
</reference>
<evidence type="ECO:0000313" key="1">
    <source>
        <dbReference type="EMBL" id="MDQ0229032.1"/>
    </source>
</evidence>
<name>A0ABT9Z9W2_9BACI</name>
<evidence type="ECO:0008006" key="3">
    <source>
        <dbReference type="Google" id="ProtNLM"/>
    </source>
</evidence>
<comment type="caution">
    <text evidence="1">The sequence shown here is derived from an EMBL/GenBank/DDBJ whole genome shotgun (WGS) entry which is preliminary data.</text>
</comment>
<keyword evidence="2" id="KW-1185">Reference proteome</keyword>